<organism evidence="5 6">
    <name type="scientific">Pseudopithomyces chartarum</name>
    <dbReference type="NCBI Taxonomy" id="1892770"/>
    <lineage>
        <taxon>Eukaryota</taxon>
        <taxon>Fungi</taxon>
        <taxon>Dikarya</taxon>
        <taxon>Ascomycota</taxon>
        <taxon>Pezizomycotina</taxon>
        <taxon>Dothideomycetes</taxon>
        <taxon>Pleosporomycetidae</taxon>
        <taxon>Pleosporales</taxon>
        <taxon>Massarineae</taxon>
        <taxon>Didymosphaeriaceae</taxon>
        <taxon>Pseudopithomyces</taxon>
    </lineage>
</organism>
<keyword evidence="2" id="KW-0808">Transferase</keyword>
<keyword evidence="1" id="KW-0489">Methyltransferase</keyword>
<evidence type="ECO:0000313" key="6">
    <source>
        <dbReference type="Proteomes" id="UP001280581"/>
    </source>
</evidence>
<dbReference type="Proteomes" id="UP001280581">
    <property type="component" value="Unassembled WGS sequence"/>
</dbReference>
<evidence type="ECO:0000256" key="1">
    <source>
        <dbReference type="ARBA" id="ARBA00022603"/>
    </source>
</evidence>
<reference evidence="5 6" key="1">
    <citation type="submission" date="2021-02" db="EMBL/GenBank/DDBJ databases">
        <title>Genome assembly of Pseudopithomyces chartarum.</title>
        <authorList>
            <person name="Jauregui R."/>
            <person name="Singh J."/>
            <person name="Voisey C."/>
        </authorList>
    </citation>
    <scope>NUCLEOTIDE SEQUENCE [LARGE SCALE GENOMIC DNA]</scope>
    <source>
        <strain evidence="5 6">AGR01</strain>
    </source>
</reference>
<name>A0AAN6M3X4_9PLEO</name>
<dbReference type="InterPro" id="IPR036390">
    <property type="entry name" value="WH_DNA-bd_sf"/>
</dbReference>
<feature type="domain" description="O-methyltransferase C-terminal" evidence="4">
    <location>
        <begin position="192"/>
        <end position="390"/>
    </location>
</feature>
<dbReference type="InterPro" id="IPR001077">
    <property type="entry name" value="COMT_C"/>
</dbReference>
<dbReference type="InterPro" id="IPR036388">
    <property type="entry name" value="WH-like_DNA-bd_sf"/>
</dbReference>
<evidence type="ECO:0000259" key="4">
    <source>
        <dbReference type="Pfam" id="PF00891"/>
    </source>
</evidence>
<dbReference type="GO" id="GO:0032259">
    <property type="term" value="P:methylation"/>
    <property type="evidence" value="ECO:0007669"/>
    <property type="project" value="UniProtKB-KW"/>
</dbReference>
<dbReference type="Gene3D" id="1.10.10.10">
    <property type="entry name" value="Winged helix-like DNA-binding domain superfamily/Winged helix DNA-binding domain"/>
    <property type="match status" value="1"/>
</dbReference>
<dbReference type="EMBL" id="WVTA01000003">
    <property type="protein sequence ID" value="KAK3215343.1"/>
    <property type="molecule type" value="Genomic_DNA"/>
</dbReference>
<dbReference type="GO" id="GO:0008171">
    <property type="term" value="F:O-methyltransferase activity"/>
    <property type="evidence" value="ECO:0007669"/>
    <property type="project" value="InterPro"/>
</dbReference>
<dbReference type="PROSITE" id="PS51683">
    <property type="entry name" value="SAM_OMT_II"/>
    <property type="match status" value="1"/>
</dbReference>
<sequence>MNKPPVPGRIVELARRIATQSEAFERRLSEHNLQCPSFTSGSYDIPPNLADTQHIILEAADELTALVQGPRSMLATFATEHNKATSLHAIIRFSLAHHVPLQGSISFTSLSTLTSLSTRTLTQLLRHAMTYRIFHEPTRGLVAHTLASKLLLTDQNFVNFIRVALDELLPSAANMVAAMQKWPESQHPHEAGFQLANGTRDPIFEVLDKDPERAERFALSMRGFLDSEAFSARHLGGAYPWGERRKVVDVGGSSGTVARHLADWFPALRCVVQDLPQTVGSSIAESAPEDRVQFMAHDMFGEQPVVDADVYLIRFVLHDWSDEYAARIIRRVVPMLEKGAELVINDTCLPEYGTKSAYEQRFLRATSLTMRAIQNGRERDLEDWKNLLSRVDERLVVKDLVRPEGSALAVLVVVLQM</sequence>
<dbReference type="InterPro" id="IPR016461">
    <property type="entry name" value="COMT-like"/>
</dbReference>
<dbReference type="Pfam" id="PF00891">
    <property type="entry name" value="Methyltransf_2"/>
    <property type="match status" value="1"/>
</dbReference>
<dbReference type="InterPro" id="IPR029063">
    <property type="entry name" value="SAM-dependent_MTases_sf"/>
</dbReference>
<accession>A0AAN6M3X4</accession>
<dbReference type="AlphaFoldDB" id="A0AAN6M3X4"/>
<dbReference type="Gene3D" id="3.40.50.150">
    <property type="entry name" value="Vaccinia Virus protein VP39"/>
    <property type="match status" value="1"/>
</dbReference>
<comment type="caution">
    <text evidence="5">The sequence shown here is derived from an EMBL/GenBank/DDBJ whole genome shotgun (WGS) entry which is preliminary data.</text>
</comment>
<keyword evidence="3" id="KW-0949">S-adenosyl-L-methionine</keyword>
<proteinExistence type="predicted"/>
<dbReference type="PANTHER" id="PTHR43712:SF5">
    <property type="entry name" value="O-METHYLTRANSFERASE ASQN-RELATED"/>
    <property type="match status" value="1"/>
</dbReference>
<evidence type="ECO:0000313" key="5">
    <source>
        <dbReference type="EMBL" id="KAK3215343.1"/>
    </source>
</evidence>
<dbReference type="SUPFAM" id="SSF53335">
    <property type="entry name" value="S-adenosyl-L-methionine-dependent methyltransferases"/>
    <property type="match status" value="1"/>
</dbReference>
<evidence type="ECO:0000256" key="3">
    <source>
        <dbReference type="ARBA" id="ARBA00022691"/>
    </source>
</evidence>
<evidence type="ECO:0000256" key="2">
    <source>
        <dbReference type="ARBA" id="ARBA00022679"/>
    </source>
</evidence>
<dbReference type="SUPFAM" id="SSF46785">
    <property type="entry name" value="Winged helix' DNA-binding domain"/>
    <property type="match status" value="1"/>
</dbReference>
<protein>
    <recommendedName>
        <fullName evidence="4">O-methyltransferase C-terminal domain-containing protein</fullName>
    </recommendedName>
</protein>
<keyword evidence="6" id="KW-1185">Reference proteome</keyword>
<dbReference type="PANTHER" id="PTHR43712">
    <property type="entry name" value="PUTATIVE (AFU_ORTHOLOGUE AFUA_4G14580)-RELATED"/>
    <property type="match status" value="1"/>
</dbReference>
<gene>
    <name evidence="5" type="ORF">GRF29_19g2965160</name>
</gene>